<evidence type="ECO:0000313" key="5">
    <source>
        <dbReference type="EMBL" id="OWF45928.1"/>
    </source>
</evidence>
<evidence type="ECO:0000256" key="1">
    <source>
        <dbReference type="ARBA" id="ARBA00009097"/>
    </source>
</evidence>
<organism evidence="5 6">
    <name type="scientific">Mizuhopecten yessoensis</name>
    <name type="common">Japanese scallop</name>
    <name type="synonym">Patinopecten yessoensis</name>
    <dbReference type="NCBI Taxonomy" id="6573"/>
    <lineage>
        <taxon>Eukaryota</taxon>
        <taxon>Metazoa</taxon>
        <taxon>Spiralia</taxon>
        <taxon>Lophotrochozoa</taxon>
        <taxon>Mollusca</taxon>
        <taxon>Bivalvia</taxon>
        <taxon>Autobranchia</taxon>
        <taxon>Pteriomorphia</taxon>
        <taxon>Pectinida</taxon>
        <taxon>Pectinoidea</taxon>
        <taxon>Pectinidae</taxon>
        <taxon>Mizuhopecten</taxon>
    </lineage>
</organism>
<dbReference type="GO" id="GO:0016607">
    <property type="term" value="C:nuclear speck"/>
    <property type="evidence" value="ECO:0007669"/>
    <property type="project" value="TreeGrafter"/>
</dbReference>
<dbReference type="OrthoDB" id="3689at2759"/>
<comment type="caution">
    <text evidence="5">The sequence shown here is derived from an EMBL/GenBank/DDBJ whole genome shotgun (WGS) entry which is preliminary data.</text>
</comment>
<evidence type="ECO:0000313" key="6">
    <source>
        <dbReference type="Proteomes" id="UP000242188"/>
    </source>
</evidence>
<protein>
    <submittedName>
        <fullName evidence="5">Protein FAM76B</fullName>
    </submittedName>
</protein>
<proteinExistence type="inferred from homology"/>
<gene>
    <name evidence="5" type="ORF">KP79_PYT07323</name>
</gene>
<reference evidence="5 6" key="1">
    <citation type="journal article" date="2017" name="Nat. Ecol. Evol.">
        <title>Scallop genome provides insights into evolution of bilaterian karyotype and development.</title>
        <authorList>
            <person name="Wang S."/>
            <person name="Zhang J."/>
            <person name="Jiao W."/>
            <person name="Li J."/>
            <person name="Xun X."/>
            <person name="Sun Y."/>
            <person name="Guo X."/>
            <person name="Huan P."/>
            <person name="Dong B."/>
            <person name="Zhang L."/>
            <person name="Hu X."/>
            <person name="Sun X."/>
            <person name="Wang J."/>
            <person name="Zhao C."/>
            <person name="Wang Y."/>
            <person name="Wang D."/>
            <person name="Huang X."/>
            <person name="Wang R."/>
            <person name="Lv J."/>
            <person name="Li Y."/>
            <person name="Zhang Z."/>
            <person name="Liu B."/>
            <person name="Lu W."/>
            <person name="Hui Y."/>
            <person name="Liang J."/>
            <person name="Zhou Z."/>
            <person name="Hou R."/>
            <person name="Li X."/>
            <person name="Liu Y."/>
            <person name="Li H."/>
            <person name="Ning X."/>
            <person name="Lin Y."/>
            <person name="Zhao L."/>
            <person name="Xing Q."/>
            <person name="Dou J."/>
            <person name="Li Y."/>
            <person name="Mao J."/>
            <person name="Guo H."/>
            <person name="Dou H."/>
            <person name="Li T."/>
            <person name="Mu C."/>
            <person name="Jiang W."/>
            <person name="Fu Q."/>
            <person name="Fu X."/>
            <person name="Miao Y."/>
            <person name="Liu J."/>
            <person name="Yu Q."/>
            <person name="Li R."/>
            <person name="Liao H."/>
            <person name="Li X."/>
            <person name="Kong Y."/>
            <person name="Jiang Z."/>
            <person name="Chourrout D."/>
            <person name="Li R."/>
            <person name="Bao Z."/>
        </authorList>
    </citation>
    <scope>NUCLEOTIDE SEQUENCE [LARGE SCALE GENOMIC DNA]</scope>
    <source>
        <strain evidence="5 6">PY_sf001</strain>
    </source>
</reference>
<feature type="compositionally biased region" description="Basic and acidic residues" evidence="4">
    <location>
        <begin position="199"/>
        <end position="224"/>
    </location>
</feature>
<name>A0A210QB16_MIZYE</name>
<keyword evidence="2 3" id="KW-0175">Coiled coil</keyword>
<keyword evidence="6" id="KW-1185">Reference proteome</keyword>
<dbReference type="InterPro" id="IPR032017">
    <property type="entry name" value="FAM76"/>
</dbReference>
<feature type="coiled-coil region" evidence="3">
    <location>
        <begin position="393"/>
        <end position="434"/>
    </location>
</feature>
<dbReference type="EMBL" id="NEDP02004373">
    <property type="protein sequence ID" value="OWF45928.1"/>
    <property type="molecule type" value="Genomic_DNA"/>
</dbReference>
<feature type="compositionally biased region" description="Low complexity" evidence="4">
    <location>
        <begin position="241"/>
        <end position="257"/>
    </location>
</feature>
<evidence type="ECO:0000256" key="4">
    <source>
        <dbReference type="SAM" id="MobiDB-lite"/>
    </source>
</evidence>
<feature type="region of interest" description="Disordered" evidence="4">
    <location>
        <begin position="196"/>
        <end position="352"/>
    </location>
</feature>
<dbReference type="AlphaFoldDB" id="A0A210QB16"/>
<dbReference type="PANTHER" id="PTHR46176">
    <property type="entry name" value="LD21662P"/>
    <property type="match status" value="1"/>
</dbReference>
<accession>A0A210QB16</accession>
<sequence length="484" mass="55141">MYKVVEELIPVIPPAEHLTKNRPKRNIKARDFLDYLLNNVVEASVINNTKSYTVPKYNCDQYKNSFFVRTVIEWNHLEDDVECRSNFPVVKCTYCRAEFQQEDKSNTNSICKKCDQNVKVHGKPSVCEYCNILAAFIGNKCQRCANSERRWGQPLTCEQCKQKCAFDRTDGTRKKVDGKLLCWLCTLAYKRALAKAKQRKDEDRKNLGSLRPTKEKPDKAEKLFDSVVGKNNSKQEESSKNDSGGSTSSRHSNSSQGDRMSNGSDKGASDGQEGAATKEKSERSHKHHHHHHHHHHKHSRSKDHRRSHSTKSSHKSSHSDTSSQTPPTKKARVEISSANGMTPTKREDLEVSNLTEKSRYSFLKDSSFSMSLSSSLSMLNASSATDKVDDPHSSEHLIALQQLQDQMETMRKQLQAKDQQLMEKDKLINELKAQAYETDKEFRLKIQTIHKHHTGTLESLTTKNTELAKQIKEMKPAKGKNIRS</sequence>
<evidence type="ECO:0000256" key="2">
    <source>
        <dbReference type="ARBA" id="ARBA00023054"/>
    </source>
</evidence>
<dbReference type="Pfam" id="PF16046">
    <property type="entry name" value="FAM76"/>
    <property type="match status" value="2"/>
</dbReference>
<dbReference type="PANTHER" id="PTHR46176:SF1">
    <property type="entry name" value="LD21662P"/>
    <property type="match status" value="1"/>
</dbReference>
<comment type="similarity">
    <text evidence="1">Belongs to the FAM76 family.</text>
</comment>
<evidence type="ECO:0000256" key="3">
    <source>
        <dbReference type="SAM" id="Coils"/>
    </source>
</evidence>
<feature type="compositionally biased region" description="Basic residues" evidence="4">
    <location>
        <begin position="283"/>
        <end position="316"/>
    </location>
</feature>
<dbReference type="STRING" id="6573.A0A210QB16"/>
<dbReference type="Proteomes" id="UP000242188">
    <property type="component" value="Unassembled WGS sequence"/>
</dbReference>